<proteinExistence type="inferred from homology"/>
<dbReference type="Pfam" id="PF09367">
    <property type="entry name" value="CpeS"/>
    <property type="match status" value="1"/>
</dbReference>
<dbReference type="EMBL" id="JANCYW010000005">
    <property type="protein sequence ID" value="KAK4535649.1"/>
    <property type="molecule type" value="Genomic_DNA"/>
</dbReference>
<evidence type="ECO:0000313" key="2">
    <source>
        <dbReference type="EMBL" id="KAK4535649.1"/>
    </source>
</evidence>
<protein>
    <submittedName>
        <fullName evidence="2">Uncharacterized protein</fullName>
    </submittedName>
</protein>
<accession>A0AAV9ITN1</accession>
<dbReference type="HAMAP" id="MF_01459">
    <property type="entry name" value="Chrphore_lyase_CpxS"/>
    <property type="match status" value="1"/>
</dbReference>
<sequence>MFITFWPSGSVFSPSLTSRQHQTAFIRSSPLSLCRQSLPPHRLRLRAQVFSAAAPTSFESFFRCQTGQWHTLRCYFYRRAAAAEGEPPVLESERSETTFSVAPLTLSTKRAVLRDNGVDERALTEAGLDLEGGIAGFCVTFATVMERGERVKESTNLLFVPDIAGRGDGTSGTAVRGKYYRDRGYEEGGPIAAEFEYRPDERELLMITAYAKTVSVDRITLCNEQLRLRQITNYRRPLQWDPSRSAHLNRPLLQDVWLNGGGIEQKVA</sequence>
<gene>
    <name evidence="2" type="ORF">CDCA_CDCA05G1674</name>
</gene>
<organism evidence="2 3">
    <name type="scientific">Cyanidium caldarium</name>
    <name type="common">Red alga</name>
    <dbReference type="NCBI Taxonomy" id="2771"/>
    <lineage>
        <taxon>Eukaryota</taxon>
        <taxon>Rhodophyta</taxon>
        <taxon>Bangiophyceae</taxon>
        <taxon>Cyanidiales</taxon>
        <taxon>Cyanidiaceae</taxon>
        <taxon>Cyanidium</taxon>
    </lineage>
</organism>
<keyword evidence="3" id="KW-1185">Reference proteome</keyword>
<dbReference type="InterPro" id="IPR012674">
    <property type="entry name" value="Calycin"/>
</dbReference>
<keyword evidence="1" id="KW-0456">Lyase</keyword>
<evidence type="ECO:0000313" key="3">
    <source>
        <dbReference type="Proteomes" id="UP001301350"/>
    </source>
</evidence>
<dbReference type="InterPro" id="IPR018536">
    <property type="entry name" value="CpcS/CpeS"/>
</dbReference>
<dbReference type="CDD" id="cd16339">
    <property type="entry name" value="CpcS"/>
    <property type="match status" value="1"/>
</dbReference>
<dbReference type="GO" id="GO:0016829">
    <property type="term" value="F:lyase activity"/>
    <property type="evidence" value="ECO:0007669"/>
    <property type="project" value="UniProtKB-KW"/>
</dbReference>
<dbReference type="Gene3D" id="2.40.128.20">
    <property type="match status" value="1"/>
</dbReference>
<dbReference type="AlphaFoldDB" id="A0AAV9ITN1"/>
<reference evidence="2 3" key="1">
    <citation type="submission" date="2022-07" db="EMBL/GenBank/DDBJ databases">
        <title>Genome-wide signatures of adaptation to extreme environments.</title>
        <authorList>
            <person name="Cho C.H."/>
            <person name="Yoon H.S."/>
        </authorList>
    </citation>
    <scope>NUCLEOTIDE SEQUENCE [LARGE SCALE GENOMIC DNA]</scope>
    <source>
        <strain evidence="2 3">DBV 063 E5</strain>
    </source>
</reference>
<name>A0AAV9ITN1_CYACA</name>
<comment type="caution">
    <text evidence="2">The sequence shown here is derived from an EMBL/GenBank/DDBJ whole genome shotgun (WGS) entry which is preliminary data.</text>
</comment>
<dbReference type="Proteomes" id="UP001301350">
    <property type="component" value="Unassembled WGS sequence"/>
</dbReference>
<evidence type="ECO:0000256" key="1">
    <source>
        <dbReference type="ARBA" id="ARBA00023239"/>
    </source>
</evidence>